<organism evidence="1 2">
    <name type="scientific">Tagetes erecta</name>
    <name type="common">African marigold</name>
    <dbReference type="NCBI Taxonomy" id="13708"/>
    <lineage>
        <taxon>Eukaryota</taxon>
        <taxon>Viridiplantae</taxon>
        <taxon>Streptophyta</taxon>
        <taxon>Embryophyta</taxon>
        <taxon>Tracheophyta</taxon>
        <taxon>Spermatophyta</taxon>
        <taxon>Magnoliopsida</taxon>
        <taxon>eudicotyledons</taxon>
        <taxon>Gunneridae</taxon>
        <taxon>Pentapetalae</taxon>
        <taxon>asterids</taxon>
        <taxon>campanulids</taxon>
        <taxon>Asterales</taxon>
        <taxon>Asteraceae</taxon>
        <taxon>Asteroideae</taxon>
        <taxon>Heliantheae alliance</taxon>
        <taxon>Tageteae</taxon>
        <taxon>Tagetes</taxon>
    </lineage>
</organism>
<dbReference type="Proteomes" id="UP001229421">
    <property type="component" value="Unassembled WGS sequence"/>
</dbReference>
<name>A0AAD8P3I5_TARER</name>
<dbReference type="Gene3D" id="1.10.10.10">
    <property type="entry name" value="Winged helix-like DNA-binding domain superfamily/Winged helix DNA-binding domain"/>
    <property type="match status" value="1"/>
</dbReference>
<protein>
    <submittedName>
        <fullName evidence="1">Uncharacterized protein</fullName>
    </submittedName>
</protein>
<proteinExistence type="predicted"/>
<dbReference type="AlphaFoldDB" id="A0AAD8P3I5"/>
<keyword evidence="2" id="KW-1185">Reference proteome</keyword>
<dbReference type="InterPro" id="IPR036390">
    <property type="entry name" value="WH_DNA-bd_sf"/>
</dbReference>
<dbReference type="SUPFAM" id="SSF46785">
    <property type="entry name" value="Winged helix' DNA-binding domain"/>
    <property type="match status" value="1"/>
</dbReference>
<sequence length="97" mass="11756">MWLSFATSSFYIDQVFAMPLEYFKKQKKKIQDNLHFSLPLNLLKERSRIRKWVRLEREAVGKIHPDVKAVKNRIDDLITRNYLERDKDNPNVFRYLA</sequence>
<dbReference type="GO" id="GO:0031461">
    <property type="term" value="C:cullin-RING ubiquitin ligase complex"/>
    <property type="evidence" value="ECO:0007669"/>
    <property type="project" value="InterPro"/>
</dbReference>
<reference evidence="1" key="1">
    <citation type="journal article" date="2023" name="bioRxiv">
        <title>Improved chromosome-level genome assembly for marigold (Tagetes erecta).</title>
        <authorList>
            <person name="Jiang F."/>
            <person name="Yuan L."/>
            <person name="Wang S."/>
            <person name="Wang H."/>
            <person name="Xu D."/>
            <person name="Wang A."/>
            <person name="Fan W."/>
        </authorList>
    </citation>
    <scope>NUCLEOTIDE SEQUENCE</scope>
    <source>
        <strain evidence="1">WSJ</strain>
        <tissue evidence="1">Leaf</tissue>
    </source>
</reference>
<dbReference type="GO" id="GO:0006511">
    <property type="term" value="P:ubiquitin-dependent protein catabolic process"/>
    <property type="evidence" value="ECO:0007669"/>
    <property type="project" value="InterPro"/>
</dbReference>
<dbReference type="PROSITE" id="PS01256">
    <property type="entry name" value="CULLIN_1"/>
    <property type="match status" value="1"/>
</dbReference>
<comment type="caution">
    <text evidence="1">The sequence shown here is derived from an EMBL/GenBank/DDBJ whole genome shotgun (WGS) entry which is preliminary data.</text>
</comment>
<evidence type="ECO:0000313" key="1">
    <source>
        <dbReference type="EMBL" id="KAK1430834.1"/>
    </source>
</evidence>
<dbReference type="InterPro" id="IPR036388">
    <property type="entry name" value="WH-like_DNA-bd_sf"/>
</dbReference>
<accession>A0AAD8P3I5</accession>
<dbReference type="GO" id="GO:0031625">
    <property type="term" value="F:ubiquitin protein ligase binding"/>
    <property type="evidence" value="ECO:0007669"/>
    <property type="project" value="InterPro"/>
</dbReference>
<gene>
    <name evidence="1" type="ORF">QVD17_13874</name>
</gene>
<dbReference type="EMBL" id="JAUHHV010000003">
    <property type="protein sequence ID" value="KAK1430834.1"/>
    <property type="molecule type" value="Genomic_DNA"/>
</dbReference>
<evidence type="ECO:0000313" key="2">
    <source>
        <dbReference type="Proteomes" id="UP001229421"/>
    </source>
</evidence>
<dbReference type="InterPro" id="IPR016157">
    <property type="entry name" value="Cullin_CS"/>
</dbReference>